<proteinExistence type="predicted"/>
<dbReference type="Proteomes" id="UP001156441">
    <property type="component" value="Unassembled WGS sequence"/>
</dbReference>
<sequence length="190" mass="19835">MRARLLAAVVSLAAVVGCSDDGGGAGGSEDTSASSPVDRSTLEFAPVPEQLDIGAVPDACGLLSPAQRDELGLPVTSSDSPRTCDLGTAENSHLLSIHTELSRLDRVHSNCYESETENDVSPCDSWTADTIDGYPIIRAPADSGFGVLCNLYLGVNDRSSIMILDGQVHKGGPDCTVADKAATFILETLR</sequence>
<evidence type="ECO:0000313" key="2">
    <source>
        <dbReference type="Proteomes" id="UP001156441"/>
    </source>
</evidence>
<keyword evidence="2" id="KW-1185">Reference proteome</keyword>
<dbReference type="RefSeq" id="WP_260194411.1">
    <property type="nucleotide sequence ID" value="NZ_JAFFZE010000019.1"/>
</dbReference>
<reference evidence="1 2" key="1">
    <citation type="submission" date="2021-02" db="EMBL/GenBank/DDBJ databases">
        <title>Actinophytocola xerophila sp. nov., isolated from soil of cotton cropping field.</title>
        <authorList>
            <person name="Huang R."/>
            <person name="Chen X."/>
            <person name="Ge X."/>
            <person name="Liu W."/>
        </authorList>
    </citation>
    <scope>NUCLEOTIDE SEQUENCE [LARGE SCALE GENOMIC DNA]</scope>
    <source>
        <strain evidence="1 2">S1-96</strain>
    </source>
</reference>
<organism evidence="1 2">
    <name type="scientific">Actinophytocola gossypii</name>
    <dbReference type="NCBI Taxonomy" id="2812003"/>
    <lineage>
        <taxon>Bacteria</taxon>
        <taxon>Bacillati</taxon>
        <taxon>Actinomycetota</taxon>
        <taxon>Actinomycetes</taxon>
        <taxon>Pseudonocardiales</taxon>
        <taxon>Pseudonocardiaceae</taxon>
    </lineage>
</organism>
<evidence type="ECO:0000313" key="1">
    <source>
        <dbReference type="EMBL" id="MCT2586587.1"/>
    </source>
</evidence>
<dbReference type="EMBL" id="JAFFZE010000019">
    <property type="protein sequence ID" value="MCT2586587.1"/>
    <property type="molecule type" value="Genomic_DNA"/>
</dbReference>
<dbReference type="PROSITE" id="PS51257">
    <property type="entry name" value="PROKAR_LIPOPROTEIN"/>
    <property type="match status" value="1"/>
</dbReference>
<comment type="caution">
    <text evidence="1">The sequence shown here is derived from an EMBL/GenBank/DDBJ whole genome shotgun (WGS) entry which is preliminary data.</text>
</comment>
<accession>A0ABT2JFD4</accession>
<protein>
    <submittedName>
        <fullName evidence="1">DUF3558 family protein</fullName>
    </submittedName>
</protein>
<dbReference type="InterPro" id="IPR024520">
    <property type="entry name" value="DUF3558"/>
</dbReference>
<dbReference type="Pfam" id="PF12079">
    <property type="entry name" value="DUF3558"/>
    <property type="match status" value="1"/>
</dbReference>
<name>A0ABT2JFD4_9PSEU</name>
<gene>
    <name evidence="1" type="ORF">JT362_26035</name>
</gene>